<dbReference type="HOGENOM" id="CLU_2126982_0_0_1"/>
<feature type="non-terminal residue" evidence="2">
    <location>
        <position position="1"/>
    </location>
</feature>
<dbReference type="OrthoDB" id="3267098at2759"/>
<accession>A0A0C9TL55</accession>
<reference evidence="2 3" key="1">
    <citation type="submission" date="2014-06" db="EMBL/GenBank/DDBJ databases">
        <authorList>
            <consortium name="DOE Joint Genome Institute"/>
            <person name="Kuo A."/>
            <person name="Kohler A."/>
            <person name="Nagy L.G."/>
            <person name="Floudas D."/>
            <person name="Copeland A."/>
            <person name="Barry K.W."/>
            <person name="Cichocki N."/>
            <person name="Veneault-Fourrey C."/>
            <person name="LaButti K."/>
            <person name="Lindquist E.A."/>
            <person name="Lipzen A."/>
            <person name="Lundell T."/>
            <person name="Morin E."/>
            <person name="Murat C."/>
            <person name="Sun H."/>
            <person name="Tunlid A."/>
            <person name="Henrissat B."/>
            <person name="Grigoriev I.V."/>
            <person name="Hibbett D.S."/>
            <person name="Martin F."/>
            <person name="Nordberg H.P."/>
            <person name="Cantor M.N."/>
            <person name="Hua S.X."/>
        </authorList>
    </citation>
    <scope>NUCLEOTIDE SEQUENCE [LARGE SCALE GENOMIC DNA]</scope>
    <source>
        <strain evidence="2 3">ATCC 200175</strain>
    </source>
</reference>
<evidence type="ECO:0000313" key="3">
    <source>
        <dbReference type="Proteomes" id="UP000053647"/>
    </source>
</evidence>
<organism evidence="2 3">
    <name type="scientific">Paxillus involutus ATCC 200175</name>
    <dbReference type="NCBI Taxonomy" id="664439"/>
    <lineage>
        <taxon>Eukaryota</taxon>
        <taxon>Fungi</taxon>
        <taxon>Dikarya</taxon>
        <taxon>Basidiomycota</taxon>
        <taxon>Agaricomycotina</taxon>
        <taxon>Agaricomycetes</taxon>
        <taxon>Agaricomycetidae</taxon>
        <taxon>Boletales</taxon>
        <taxon>Paxilineae</taxon>
        <taxon>Paxillaceae</taxon>
        <taxon>Paxillus</taxon>
    </lineage>
</organism>
<evidence type="ECO:0000256" key="1">
    <source>
        <dbReference type="SAM" id="MobiDB-lite"/>
    </source>
</evidence>
<protein>
    <submittedName>
        <fullName evidence="2">Uncharacterized protein</fullName>
    </submittedName>
</protein>
<gene>
    <name evidence="2" type="ORF">PAXINDRAFT_84549</name>
</gene>
<name>A0A0C9TL55_PAXIN</name>
<dbReference type="AlphaFoldDB" id="A0A0C9TL55"/>
<feature type="region of interest" description="Disordered" evidence="1">
    <location>
        <begin position="82"/>
        <end position="114"/>
    </location>
</feature>
<dbReference type="Proteomes" id="UP000053647">
    <property type="component" value="Unassembled WGS sequence"/>
</dbReference>
<reference evidence="3" key="2">
    <citation type="submission" date="2015-01" db="EMBL/GenBank/DDBJ databases">
        <title>Evolutionary Origins and Diversification of the Mycorrhizal Mutualists.</title>
        <authorList>
            <consortium name="DOE Joint Genome Institute"/>
            <consortium name="Mycorrhizal Genomics Consortium"/>
            <person name="Kohler A."/>
            <person name="Kuo A."/>
            <person name="Nagy L.G."/>
            <person name="Floudas D."/>
            <person name="Copeland A."/>
            <person name="Barry K.W."/>
            <person name="Cichocki N."/>
            <person name="Veneault-Fourrey C."/>
            <person name="LaButti K."/>
            <person name="Lindquist E.A."/>
            <person name="Lipzen A."/>
            <person name="Lundell T."/>
            <person name="Morin E."/>
            <person name="Murat C."/>
            <person name="Riley R."/>
            <person name="Ohm R."/>
            <person name="Sun H."/>
            <person name="Tunlid A."/>
            <person name="Henrissat B."/>
            <person name="Grigoriev I.V."/>
            <person name="Hibbett D.S."/>
            <person name="Martin F."/>
        </authorList>
    </citation>
    <scope>NUCLEOTIDE SEQUENCE [LARGE SCALE GENOMIC DNA]</scope>
    <source>
        <strain evidence="3">ATCC 200175</strain>
    </source>
</reference>
<sequence length="114" mass="13228">FRFLDPDSVVRGIHLIPAFAYGATKDLLGPLFIRWQKELVGWDDDWHYFYINSFVDCDMFMQLHGGGIRHKATRDWDEFLQCEGHKSPNGSETTQEDSDIEMDKGGEEARDEVE</sequence>
<proteinExistence type="predicted"/>
<evidence type="ECO:0000313" key="2">
    <source>
        <dbReference type="EMBL" id="KIJ11398.1"/>
    </source>
</evidence>
<keyword evidence="3" id="KW-1185">Reference proteome</keyword>
<dbReference type="EMBL" id="KN819380">
    <property type="protein sequence ID" value="KIJ11398.1"/>
    <property type="molecule type" value="Genomic_DNA"/>
</dbReference>